<dbReference type="GO" id="GO:0005778">
    <property type="term" value="C:peroxisomal membrane"/>
    <property type="evidence" value="ECO:0007669"/>
    <property type="project" value="TreeGrafter"/>
</dbReference>
<dbReference type="FunFam" id="1.10.3270.10:FF:000003">
    <property type="entry name" value="3-hydroxy-3-methylglutaryl coenzyme A reductase"/>
    <property type="match status" value="1"/>
</dbReference>
<dbReference type="InterPro" id="IPR002202">
    <property type="entry name" value="HMG_CoA_Rdtase"/>
</dbReference>
<evidence type="ECO:0000256" key="2">
    <source>
        <dbReference type="ARBA" id="ARBA00007661"/>
    </source>
</evidence>
<dbReference type="PRINTS" id="PR00071">
    <property type="entry name" value="HMGCOARDTASE"/>
</dbReference>
<dbReference type="CDD" id="cd00643">
    <property type="entry name" value="HMG-CoA_reductase_classI"/>
    <property type="match status" value="1"/>
</dbReference>
<keyword evidence="3 6" id="KW-0521">NADP</keyword>
<dbReference type="GO" id="GO:0004420">
    <property type="term" value="F:hydroxymethylglutaryl-CoA reductase (NADPH) activity"/>
    <property type="evidence" value="ECO:0007669"/>
    <property type="project" value="UniProtKB-EC"/>
</dbReference>
<comment type="pathway">
    <text evidence="6">Metabolic intermediate biosynthesis; (R)-mevalonate biosynthesis; (R)-mevalonate from acetyl-CoA: step 3/3.</text>
</comment>
<dbReference type="InterPro" id="IPR023074">
    <property type="entry name" value="HMG_CoA_Rdtase_cat_sf"/>
</dbReference>
<gene>
    <name evidence="7" type="ORF">STCU_00615</name>
</gene>
<keyword evidence="8" id="KW-1185">Reference proteome</keyword>
<comment type="subcellular location">
    <subcellularLocation>
        <location evidence="6">Endoplasmic reticulum membrane</location>
        <topology evidence="6">Multi-pass membrane protein</topology>
    </subcellularLocation>
    <subcellularLocation>
        <location evidence="1">Membrane</location>
    </subcellularLocation>
</comment>
<dbReference type="EMBL" id="ATMH01000615">
    <property type="protein sequence ID" value="EPY36379.1"/>
    <property type="molecule type" value="Genomic_DNA"/>
</dbReference>
<dbReference type="GO" id="GO:0016126">
    <property type="term" value="P:sterol biosynthetic process"/>
    <property type="evidence" value="ECO:0007669"/>
    <property type="project" value="TreeGrafter"/>
</dbReference>
<dbReference type="NCBIfam" id="TIGR00533">
    <property type="entry name" value="HMG_CoA_R_NADP"/>
    <property type="match status" value="1"/>
</dbReference>
<dbReference type="GO" id="GO:0015936">
    <property type="term" value="P:coenzyme A metabolic process"/>
    <property type="evidence" value="ECO:0007669"/>
    <property type="project" value="InterPro"/>
</dbReference>
<proteinExistence type="inferred from homology"/>
<dbReference type="InterPro" id="IPR004554">
    <property type="entry name" value="HMG_CoA_Rdtase_eu_arc"/>
</dbReference>
<dbReference type="FunFam" id="3.30.70.420:FF:000001">
    <property type="entry name" value="3-hydroxy-3-methylglutaryl coenzyme A reductase"/>
    <property type="match status" value="1"/>
</dbReference>
<sequence length="431" mass="45371">MRMCAMALASSKSKWAAMTNAEIIKAVEEKQLAFYALEQALAPDYERAIEIRREVVKAKWCPSAADTHPLETVPFKNYEWDRVVGQCCENIVGYVPIPLGVAGPLLIDGKKIGLPMATTEGALIASTNRGANAINSSGGCTTAVLKEGMTRAPVVEVDSLEEAAALVKFCEENLSILQEAFESTTRFGKLKSIKCAVAGRKVFLRFVAFTGDAMGMNMITKGCDKALEVLKQHVPSMRVLALSGNYCTDKKPSAINWIEGRGKTVVAEALIKADVVEKTLKCSVDSIVSLNKDKNLVGSAMAGSVGGFNAHAANVVAAVYIATGQDPAQVVESATCITSMDKVGSDLLISVTMPSIEVGAVGGGTGLPAQRALLEVMGCAGANKEEPGANSRQLARVVAGAVLCGELSLMSGLAAGHLLSAHMKLNRKPPQ</sequence>
<dbReference type="PANTHER" id="PTHR10572">
    <property type="entry name" value="3-HYDROXY-3-METHYLGLUTARYL-COENZYME A REDUCTASE"/>
    <property type="match status" value="1"/>
</dbReference>
<dbReference type="Gene3D" id="3.90.770.10">
    <property type="entry name" value="3-hydroxy-3-methylglutaryl-coenzyme A Reductase, Chain A, domain 2"/>
    <property type="match status" value="1"/>
</dbReference>
<dbReference type="FunFam" id="3.90.770.10:FF:000001">
    <property type="entry name" value="3-hydroxy-3-methylglutaryl coenzyme A reductase"/>
    <property type="match status" value="1"/>
</dbReference>
<dbReference type="InterPro" id="IPR009029">
    <property type="entry name" value="HMG_CoA_Rdtase_sub-bd_dom_sf"/>
</dbReference>
<comment type="similarity">
    <text evidence="2 6">Belongs to the HMG-CoA reductase family.</text>
</comment>
<dbReference type="PROSITE" id="PS50065">
    <property type="entry name" value="HMG_COA_REDUCTASE_4"/>
    <property type="match status" value="1"/>
</dbReference>
<dbReference type="Gene3D" id="3.30.70.420">
    <property type="entry name" value="Hydroxymethylglutaryl-CoA reductase, class I/II, NAD/NADP-binding domain"/>
    <property type="match status" value="1"/>
</dbReference>
<keyword evidence="6" id="KW-0256">Endoplasmic reticulum</keyword>
<dbReference type="PANTHER" id="PTHR10572:SF24">
    <property type="entry name" value="3-HYDROXY-3-METHYLGLUTARYL-COENZYME A REDUCTASE"/>
    <property type="match status" value="1"/>
</dbReference>
<comment type="caution">
    <text evidence="7">The sequence shown here is derived from an EMBL/GenBank/DDBJ whole genome shotgun (WGS) entry which is preliminary data.</text>
</comment>
<dbReference type="Gene3D" id="1.10.3270.10">
    <property type="entry name" value="HMGR, N-terminal domain"/>
    <property type="match status" value="1"/>
</dbReference>
<keyword evidence="4 6" id="KW-0560">Oxidoreductase</keyword>
<evidence type="ECO:0000256" key="3">
    <source>
        <dbReference type="ARBA" id="ARBA00022857"/>
    </source>
</evidence>
<dbReference type="InterPro" id="IPR023282">
    <property type="entry name" value="HMG_CoA_Rdtase_N"/>
</dbReference>
<name>S9V5M1_9TRYP</name>
<dbReference type="PROSITE" id="PS00066">
    <property type="entry name" value="HMG_COA_REDUCTASE_1"/>
    <property type="match status" value="1"/>
</dbReference>
<dbReference type="UniPathway" id="UPA00058">
    <property type="reaction ID" value="UER00103"/>
</dbReference>
<evidence type="ECO:0000256" key="4">
    <source>
        <dbReference type="ARBA" id="ARBA00023002"/>
    </source>
</evidence>
<dbReference type="InterPro" id="IPR009023">
    <property type="entry name" value="HMG_CoA_Rdtase_NAD(P)-bd_sf"/>
</dbReference>
<evidence type="ECO:0000256" key="1">
    <source>
        <dbReference type="ARBA" id="ARBA00004370"/>
    </source>
</evidence>
<evidence type="ECO:0000256" key="5">
    <source>
        <dbReference type="ARBA" id="ARBA00023136"/>
    </source>
</evidence>
<accession>S9V5M1</accession>
<dbReference type="Proteomes" id="UP000015354">
    <property type="component" value="Unassembled WGS sequence"/>
</dbReference>
<protein>
    <recommendedName>
        <fullName evidence="6">3-hydroxy-3-methylglutaryl coenzyme A reductase</fullName>
        <shortName evidence="6">HMG-CoA reductase</shortName>
        <ecNumber evidence="6">1.1.1.34</ecNumber>
    </recommendedName>
</protein>
<dbReference type="GO" id="GO:0008299">
    <property type="term" value="P:isoprenoid biosynthetic process"/>
    <property type="evidence" value="ECO:0007669"/>
    <property type="project" value="InterPro"/>
</dbReference>
<organism evidence="7 8">
    <name type="scientific">Strigomonas culicis</name>
    <dbReference type="NCBI Taxonomy" id="28005"/>
    <lineage>
        <taxon>Eukaryota</taxon>
        <taxon>Discoba</taxon>
        <taxon>Euglenozoa</taxon>
        <taxon>Kinetoplastea</taxon>
        <taxon>Metakinetoplastina</taxon>
        <taxon>Trypanosomatida</taxon>
        <taxon>Trypanosomatidae</taxon>
        <taxon>Strigomonadinae</taxon>
        <taxon>Strigomonas</taxon>
    </lineage>
</organism>
<dbReference type="GO" id="GO:0005789">
    <property type="term" value="C:endoplasmic reticulum membrane"/>
    <property type="evidence" value="ECO:0007669"/>
    <property type="project" value="UniProtKB-SubCell"/>
</dbReference>
<evidence type="ECO:0000256" key="6">
    <source>
        <dbReference type="RuleBase" id="RU361219"/>
    </source>
</evidence>
<keyword evidence="5" id="KW-0472">Membrane</keyword>
<dbReference type="OrthoDB" id="310654at2759"/>
<dbReference type="EC" id="1.1.1.34" evidence="6"/>
<comment type="catalytic activity">
    <reaction evidence="6">
        <text>(R)-mevalonate + 2 NADP(+) + CoA = (3S)-3-hydroxy-3-methylglutaryl-CoA + 2 NADPH + 2 H(+)</text>
        <dbReference type="Rhea" id="RHEA:15989"/>
        <dbReference type="ChEBI" id="CHEBI:15378"/>
        <dbReference type="ChEBI" id="CHEBI:36464"/>
        <dbReference type="ChEBI" id="CHEBI:43074"/>
        <dbReference type="ChEBI" id="CHEBI:57287"/>
        <dbReference type="ChEBI" id="CHEBI:57783"/>
        <dbReference type="ChEBI" id="CHEBI:58349"/>
        <dbReference type="EC" id="1.1.1.34"/>
    </reaction>
</comment>
<dbReference type="SUPFAM" id="SSF55035">
    <property type="entry name" value="NAD-binding domain of HMG-CoA reductase"/>
    <property type="match status" value="1"/>
</dbReference>
<reference evidence="7 8" key="1">
    <citation type="journal article" date="2013" name="PLoS ONE">
        <title>Predicting the Proteins of Angomonas deanei, Strigomonas culicis and Their Respective Endosymbionts Reveals New Aspects of the Trypanosomatidae Family.</title>
        <authorList>
            <person name="Motta M.C."/>
            <person name="Martins A.C."/>
            <person name="de Souza S.S."/>
            <person name="Catta-Preta C.M."/>
            <person name="Silva R."/>
            <person name="Klein C.C."/>
            <person name="de Almeida L.G."/>
            <person name="de Lima Cunha O."/>
            <person name="Ciapina L.P."/>
            <person name="Brocchi M."/>
            <person name="Colabardini A.C."/>
            <person name="de Araujo Lima B."/>
            <person name="Machado C.R."/>
            <person name="de Almeida Soares C.M."/>
            <person name="Probst C.M."/>
            <person name="de Menezes C.B."/>
            <person name="Thompson C.E."/>
            <person name="Bartholomeu D.C."/>
            <person name="Gradia D.F."/>
            <person name="Pavoni D.P."/>
            <person name="Grisard E.C."/>
            <person name="Fantinatti-Garboggini F."/>
            <person name="Marchini F.K."/>
            <person name="Rodrigues-Luiz G.F."/>
            <person name="Wagner G."/>
            <person name="Goldman G.H."/>
            <person name="Fietto J.L."/>
            <person name="Elias M.C."/>
            <person name="Goldman M.H."/>
            <person name="Sagot M.F."/>
            <person name="Pereira M."/>
            <person name="Stoco P.H."/>
            <person name="de Mendonca-Neto R.P."/>
            <person name="Teixeira S.M."/>
            <person name="Maciel T.E."/>
            <person name="de Oliveira Mendes T.A."/>
            <person name="Urmenyi T.P."/>
            <person name="de Souza W."/>
            <person name="Schenkman S."/>
            <person name="de Vasconcelos A.T."/>
        </authorList>
    </citation>
    <scope>NUCLEOTIDE SEQUENCE [LARGE SCALE GENOMIC DNA]</scope>
</reference>
<dbReference type="AlphaFoldDB" id="S9V5M1"/>
<dbReference type="SUPFAM" id="SSF56542">
    <property type="entry name" value="Substrate-binding domain of HMG-CoA reductase"/>
    <property type="match status" value="1"/>
</dbReference>
<evidence type="ECO:0000313" key="7">
    <source>
        <dbReference type="EMBL" id="EPY36379.1"/>
    </source>
</evidence>
<dbReference type="Pfam" id="PF00368">
    <property type="entry name" value="HMG-CoA_red"/>
    <property type="match status" value="1"/>
</dbReference>
<evidence type="ECO:0000313" key="8">
    <source>
        <dbReference type="Proteomes" id="UP000015354"/>
    </source>
</evidence>
<dbReference type="InterPro" id="IPR023076">
    <property type="entry name" value="HMG_CoA_Rdtase_CS"/>
</dbReference>
<dbReference type="PROSITE" id="PS00318">
    <property type="entry name" value="HMG_COA_REDUCTASE_2"/>
    <property type="match status" value="1"/>
</dbReference>